<dbReference type="InterPro" id="IPR013103">
    <property type="entry name" value="RVT_2"/>
</dbReference>
<feature type="domain" description="Reverse transcriptase Ty1/copia-type" evidence="2">
    <location>
        <begin position="670"/>
        <end position="741"/>
    </location>
</feature>
<evidence type="ECO:0000256" key="1">
    <source>
        <dbReference type="SAM" id="MobiDB-lite"/>
    </source>
</evidence>
<feature type="region of interest" description="Disordered" evidence="1">
    <location>
        <begin position="554"/>
        <end position="577"/>
    </location>
</feature>
<dbReference type="AlphaFoldDB" id="A0A6L2K5D9"/>
<organism evidence="3">
    <name type="scientific">Tanacetum cinerariifolium</name>
    <name type="common">Dalmatian daisy</name>
    <name type="synonym">Chrysanthemum cinerariifolium</name>
    <dbReference type="NCBI Taxonomy" id="118510"/>
    <lineage>
        <taxon>Eukaryota</taxon>
        <taxon>Viridiplantae</taxon>
        <taxon>Streptophyta</taxon>
        <taxon>Embryophyta</taxon>
        <taxon>Tracheophyta</taxon>
        <taxon>Spermatophyta</taxon>
        <taxon>Magnoliopsida</taxon>
        <taxon>eudicotyledons</taxon>
        <taxon>Gunneridae</taxon>
        <taxon>Pentapetalae</taxon>
        <taxon>asterids</taxon>
        <taxon>campanulids</taxon>
        <taxon>Asterales</taxon>
        <taxon>Asteraceae</taxon>
        <taxon>Asteroideae</taxon>
        <taxon>Anthemideae</taxon>
        <taxon>Anthemidinae</taxon>
        <taxon>Tanacetum</taxon>
    </lineage>
</organism>
<proteinExistence type="predicted"/>
<dbReference type="Pfam" id="PF07727">
    <property type="entry name" value="RVT_2"/>
    <property type="match status" value="1"/>
</dbReference>
<feature type="compositionally biased region" description="Polar residues" evidence="1">
    <location>
        <begin position="918"/>
        <end position="939"/>
    </location>
</feature>
<protein>
    <submittedName>
        <fullName evidence="3">Integrase, catalytic region, zinc finger, CCHC-type, peptidase aspartic, catalytic</fullName>
    </submittedName>
</protein>
<dbReference type="PANTHER" id="PTHR11439">
    <property type="entry name" value="GAG-POL-RELATED RETROTRANSPOSON"/>
    <property type="match status" value="1"/>
</dbReference>
<feature type="region of interest" description="Disordered" evidence="1">
    <location>
        <begin position="918"/>
        <end position="945"/>
    </location>
</feature>
<evidence type="ECO:0000259" key="2">
    <source>
        <dbReference type="Pfam" id="PF07727"/>
    </source>
</evidence>
<evidence type="ECO:0000313" key="3">
    <source>
        <dbReference type="EMBL" id="GEU44002.1"/>
    </source>
</evidence>
<gene>
    <name evidence="3" type="ORF">Tci_015980</name>
</gene>
<dbReference type="EMBL" id="BKCJ010001784">
    <property type="protein sequence ID" value="GEU44002.1"/>
    <property type="molecule type" value="Genomic_DNA"/>
</dbReference>
<reference evidence="3" key="1">
    <citation type="journal article" date="2019" name="Sci. Rep.">
        <title>Draft genome of Tanacetum cinerariifolium, the natural source of mosquito coil.</title>
        <authorList>
            <person name="Yamashiro T."/>
            <person name="Shiraishi A."/>
            <person name="Satake H."/>
            <person name="Nakayama K."/>
        </authorList>
    </citation>
    <scope>NUCLEOTIDE SEQUENCE</scope>
</reference>
<dbReference type="CDD" id="cd09272">
    <property type="entry name" value="RNase_HI_RT_Ty1"/>
    <property type="match status" value="1"/>
</dbReference>
<feature type="region of interest" description="Disordered" evidence="1">
    <location>
        <begin position="157"/>
        <end position="194"/>
    </location>
</feature>
<sequence length="1184" mass="133895">MRYELSKLKGKALVDNVVTTHTIALEMLKIDVEPTAPRLLNNRIVHSDYLKLTQGQAAILREVVEQRKSQNPLNKSLHHACKYTKRIQELLILIRQTFPSISNSSDKLVAVTPKNKDKRVKFTEPVTSSRNTNTKTASSSNLVSNKLALCFTGVKLSTSASGSRPSGNTKKDKIYRPPSSTQKNKVEAHPRTVKSSLKNKNCDVEPKGTAIMQHSKLNANSELICVKCNGSMLYDNHDLCVLNVINDVNAHYKSKSVNNNSKRKVWKPTGNVFTKTGYTWRPTGRTFTIVGNAYPLTRITTTAEEPPRKPTDLETNTPKPIVTLVYSRKPRKTKTNVPVVQIVLWYLDSGYSKHMTRDRSQLTNFVNKFLARHDLVQGLPKIKFENNHLCSACAMGKSKKKPHKPKSEDTNQEKLYLFHMDLYGPMHVTSVNGKKYILVIVDDYSWFTWVGISHEISVARSLQQNSVIERCNRTLIEAARIILEPALHEMTPATISSRLLPNPLPLTLYVPPSRTDWDILFQPLFDELLTHPPSVNLPTVKVIAPTAKVVALKPNELTGSPSSTTVDQDAPSPKSSSLDVIPTVVHTAASNSEQVIKWTKDHPLDNIISELKRPISTRLQLQEQALFCYYDAFLTSVKPKTYKDALTQSCWIEAIQEELNQFERLEVWELSLDVIRIFLAFAAHMNMIIYQMDVKMEFLNGILQEEVYVSQPDGFVDKDNLNHVYKLKNALYGLKQPPRACDLVDTPMVGKSKLDEDPQGKFVDPTHYHRMVDTLMYLIASRPDLPFDLMQTLITRVFKILDEVHLEEQSEINGKVPTEMELVLEQTQQGTSYEVLMLSTMNLIHVCSKDSILQAEIPVKEVLLKLNLPDHKSILTELKDVKFYETVFPYKLNKSSKSNVESEKEVINLNFFDFVESQTSSKTPNSSPNGDEEWTSISGEGSVHQPGEEIRFEDNVGTNLVVLDFKNVFENQREEVSQRRSSRKPIGSKWVFGIKYKSTIEIKRYKARLVAKGFNQREVSWKSKKHATLSKPSTEGEYKAMASGTCKVMWVLKVLKDLGLEDLVPITLFCDNKSAIHIAANSMMHEITKHFDIDVHFVRENVALVKIEDEDAALALFVPLPLSFESFVSSFVVGKDTITLEDVRSSLHSRELRHGFSSIGGPNHPNTYVDIVNRLLVAAEVKGM</sequence>
<dbReference type="PANTHER" id="PTHR11439:SF508">
    <property type="entry name" value="RNA-DIRECTED DNA POLYMERASE"/>
    <property type="match status" value="1"/>
</dbReference>
<feature type="compositionally biased region" description="Polar residues" evidence="1">
    <location>
        <begin position="157"/>
        <end position="168"/>
    </location>
</feature>
<feature type="compositionally biased region" description="Polar residues" evidence="1">
    <location>
        <begin position="557"/>
        <end position="577"/>
    </location>
</feature>
<dbReference type="SUPFAM" id="SSF53098">
    <property type="entry name" value="Ribonuclease H-like"/>
    <property type="match status" value="1"/>
</dbReference>
<dbReference type="InterPro" id="IPR012337">
    <property type="entry name" value="RNaseH-like_sf"/>
</dbReference>
<name>A0A6L2K5D9_TANCI</name>
<accession>A0A6L2K5D9</accession>
<comment type="caution">
    <text evidence="3">The sequence shown here is derived from an EMBL/GenBank/DDBJ whole genome shotgun (WGS) entry which is preliminary data.</text>
</comment>